<sequence>MTEEKNYMLVQDGCGVCNEAKELLKEPIKENKLIILDIGSEKGVELAEKHGIEDVPTIINEKDMFQQKCFINEDGKIYCEDGTEKELIKREGE</sequence>
<dbReference type="Gene3D" id="3.40.30.10">
    <property type="entry name" value="Glutaredoxin"/>
    <property type="match status" value="1"/>
</dbReference>
<evidence type="ECO:0008006" key="2">
    <source>
        <dbReference type="Google" id="ProtNLM"/>
    </source>
</evidence>
<organism evidence="1">
    <name type="scientific">marine sediment metagenome</name>
    <dbReference type="NCBI Taxonomy" id="412755"/>
    <lineage>
        <taxon>unclassified sequences</taxon>
        <taxon>metagenomes</taxon>
        <taxon>ecological metagenomes</taxon>
    </lineage>
</organism>
<dbReference type="SUPFAM" id="SSF52833">
    <property type="entry name" value="Thioredoxin-like"/>
    <property type="match status" value="1"/>
</dbReference>
<dbReference type="AlphaFoldDB" id="A0A0F9JCA5"/>
<accession>A0A0F9JCA5</accession>
<name>A0A0F9JCA5_9ZZZZ</name>
<proteinExistence type="predicted"/>
<protein>
    <recommendedName>
        <fullName evidence="2">Thioredoxin-like fold domain-containing protein</fullName>
    </recommendedName>
</protein>
<reference evidence="1" key="1">
    <citation type="journal article" date="2015" name="Nature">
        <title>Complex archaea that bridge the gap between prokaryotes and eukaryotes.</title>
        <authorList>
            <person name="Spang A."/>
            <person name="Saw J.H."/>
            <person name="Jorgensen S.L."/>
            <person name="Zaremba-Niedzwiedzka K."/>
            <person name="Martijn J."/>
            <person name="Lind A.E."/>
            <person name="van Eijk R."/>
            <person name="Schleper C."/>
            <person name="Guy L."/>
            <person name="Ettema T.J."/>
        </authorList>
    </citation>
    <scope>NUCLEOTIDE SEQUENCE</scope>
</reference>
<comment type="caution">
    <text evidence="1">The sequence shown here is derived from an EMBL/GenBank/DDBJ whole genome shotgun (WGS) entry which is preliminary data.</text>
</comment>
<gene>
    <name evidence="1" type="ORF">LCGC14_1471190</name>
</gene>
<evidence type="ECO:0000313" key="1">
    <source>
        <dbReference type="EMBL" id="KKM67429.1"/>
    </source>
</evidence>
<dbReference type="InterPro" id="IPR036249">
    <property type="entry name" value="Thioredoxin-like_sf"/>
</dbReference>
<dbReference type="EMBL" id="LAZR01010350">
    <property type="protein sequence ID" value="KKM67429.1"/>
    <property type="molecule type" value="Genomic_DNA"/>
</dbReference>